<dbReference type="PROSITE" id="PS00624">
    <property type="entry name" value="GMC_OXRED_2"/>
    <property type="match status" value="1"/>
</dbReference>
<keyword evidence="4" id="KW-0274">FAD</keyword>
<dbReference type="Pfam" id="PF00732">
    <property type="entry name" value="GMC_oxred_N"/>
    <property type="match status" value="1"/>
</dbReference>
<evidence type="ECO:0000259" key="6">
    <source>
        <dbReference type="PROSITE" id="PS00624"/>
    </source>
</evidence>
<dbReference type="GO" id="GO:0050660">
    <property type="term" value="F:flavin adenine dinucleotide binding"/>
    <property type="evidence" value="ECO:0007669"/>
    <property type="project" value="InterPro"/>
</dbReference>
<dbReference type="InterPro" id="IPR012132">
    <property type="entry name" value="GMC_OxRdtase"/>
</dbReference>
<dbReference type="InterPro" id="IPR036188">
    <property type="entry name" value="FAD/NAD-bd_sf"/>
</dbReference>
<keyword evidence="5" id="KW-0732">Signal</keyword>
<dbReference type="PIRSF" id="PIRSF000137">
    <property type="entry name" value="Alcohol_oxidase"/>
    <property type="match status" value="1"/>
</dbReference>
<dbReference type="RefSeq" id="XP_026606513.1">
    <property type="nucleotide sequence ID" value="XM_026745647.1"/>
</dbReference>
<proteinExistence type="inferred from homology"/>
<sequence length="610" mass="65269">MRCTALLPLVSSLAIPALAQLTGQTVNATINQGRFGNATYDYVIVGGGTSGLAIAARLAEDPSVSVAVVEAGGYYELDGTIASVIPGLAAGANVGTDITDHSVVDWNFQSQPLISAHNRSLRYARGKTLGGSSARHYMVYQRGTKGSYDQWAEMTGDDSWEWDAVFPYFQRSINITAANMTSRFPNTSVTYDPAGFTPSGGPLHVTWPNYGSPWSTWIEQGLEAIGVLPDTDFNTGSLNGSSWAPITINPQSQTRDSSETSFLQQALQNTNLTVYLHTMALKIGFDGTTASSVDVRSSVGRFTLRARKEIVLSAGTLQSPQLLMVSGIGPRETLESHGIPIIKELAGVGQNMWEHSFFGITHQVNLVTATELAINQQALVQALAEYKSQQGPLTSAGFGVLGWERLPNSTFSQSTNDALAAFPSDWPMIEYLSIDGYLNGWHSAADQVVGNGQQWGTIAAALVAPLSRGTVTIASADMDDPPVFDLGFLTHPADREMAVAAMRRIRQAFAAVSNITIGPETVPGSGVETDEELLDFIRETIVPVYHVAGTNAMGRADDPNAVVDSHARVIGVRNLRVVDASIFPTLPPGHPQSTCYMVAEKIADLMKSGN</sequence>
<dbReference type="SUPFAM" id="SSF51905">
    <property type="entry name" value="FAD/NAD(P)-binding domain"/>
    <property type="match status" value="1"/>
</dbReference>
<dbReference type="Gene3D" id="3.30.560.10">
    <property type="entry name" value="Glucose Oxidase, domain 3"/>
    <property type="match status" value="1"/>
</dbReference>
<feature type="active site" description="Proton donor" evidence="3">
    <location>
        <position position="546"/>
    </location>
</feature>
<protein>
    <recommendedName>
        <fullName evidence="6">Glucose-methanol-choline oxidoreductase N-terminal domain-containing protein</fullName>
    </recommendedName>
</protein>
<name>A0A3D8SKY3_9EURO</name>
<evidence type="ECO:0000256" key="3">
    <source>
        <dbReference type="PIRSR" id="PIRSR000137-1"/>
    </source>
</evidence>
<evidence type="ECO:0000256" key="1">
    <source>
        <dbReference type="ARBA" id="ARBA00010790"/>
    </source>
</evidence>
<organism evidence="7 8">
    <name type="scientific">Aspergillus mulundensis</name>
    <dbReference type="NCBI Taxonomy" id="1810919"/>
    <lineage>
        <taxon>Eukaryota</taxon>
        <taxon>Fungi</taxon>
        <taxon>Dikarya</taxon>
        <taxon>Ascomycota</taxon>
        <taxon>Pezizomycotina</taxon>
        <taxon>Eurotiomycetes</taxon>
        <taxon>Eurotiomycetidae</taxon>
        <taxon>Eurotiales</taxon>
        <taxon>Aspergillaceae</taxon>
        <taxon>Aspergillus</taxon>
        <taxon>Aspergillus subgen. Nidulantes</taxon>
    </lineage>
</organism>
<feature type="binding site" evidence="4">
    <location>
        <begin position="591"/>
        <end position="592"/>
    </location>
    <ligand>
        <name>FAD</name>
        <dbReference type="ChEBI" id="CHEBI:57692"/>
    </ligand>
</feature>
<comment type="cofactor">
    <cofactor evidence="4">
        <name>FAD</name>
        <dbReference type="ChEBI" id="CHEBI:57692"/>
    </cofactor>
</comment>
<dbReference type="GO" id="GO:0016614">
    <property type="term" value="F:oxidoreductase activity, acting on CH-OH group of donors"/>
    <property type="evidence" value="ECO:0007669"/>
    <property type="project" value="InterPro"/>
</dbReference>
<dbReference type="SUPFAM" id="SSF54373">
    <property type="entry name" value="FAD-linked reductases, C-terminal domain"/>
    <property type="match status" value="1"/>
</dbReference>
<dbReference type="GO" id="GO:0044550">
    <property type="term" value="P:secondary metabolite biosynthetic process"/>
    <property type="evidence" value="ECO:0007669"/>
    <property type="project" value="TreeGrafter"/>
</dbReference>
<evidence type="ECO:0000313" key="8">
    <source>
        <dbReference type="Proteomes" id="UP000256690"/>
    </source>
</evidence>
<dbReference type="PANTHER" id="PTHR11552">
    <property type="entry name" value="GLUCOSE-METHANOL-CHOLINE GMC OXIDOREDUCTASE"/>
    <property type="match status" value="1"/>
</dbReference>
<feature type="binding site" evidence="4">
    <location>
        <begin position="49"/>
        <end position="50"/>
    </location>
    <ligand>
        <name>FAD</name>
        <dbReference type="ChEBI" id="CHEBI:57692"/>
    </ligand>
</feature>
<keyword evidence="8" id="KW-1185">Reference proteome</keyword>
<evidence type="ECO:0000256" key="2">
    <source>
        <dbReference type="ARBA" id="ARBA00023180"/>
    </source>
</evidence>
<comment type="similarity">
    <text evidence="1">Belongs to the GMC oxidoreductase family.</text>
</comment>
<dbReference type="PANTHER" id="PTHR11552:SF138">
    <property type="entry name" value="DEHYDROGENASE PKFF-RELATED"/>
    <property type="match status" value="1"/>
</dbReference>
<keyword evidence="2" id="KW-0325">Glycoprotein</keyword>
<dbReference type="InterPro" id="IPR007867">
    <property type="entry name" value="GMC_OxRtase_C"/>
</dbReference>
<evidence type="ECO:0000313" key="7">
    <source>
        <dbReference type="EMBL" id="RDW86989.1"/>
    </source>
</evidence>
<dbReference type="EMBL" id="PVWQ01000003">
    <property type="protein sequence ID" value="RDW86989.1"/>
    <property type="molecule type" value="Genomic_DNA"/>
</dbReference>
<dbReference type="AlphaFoldDB" id="A0A3D8SKY3"/>
<feature type="signal peptide" evidence="5">
    <location>
        <begin position="1"/>
        <end position="19"/>
    </location>
</feature>
<evidence type="ECO:0000256" key="4">
    <source>
        <dbReference type="PIRSR" id="PIRSR000137-2"/>
    </source>
</evidence>
<feature type="active site" description="Proton acceptor" evidence="3">
    <location>
        <position position="590"/>
    </location>
</feature>
<comment type="caution">
    <text evidence="7">The sequence shown here is derived from an EMBL/GenBank/DDBJ whole genome shotgun (WGS) entry which is preliminary data.</text>
</comment>
<dbReference type="Pfam" id="PF05199">
    <property type="entry name" value="GMC_oxred_C"/>
    <property type="match status" value="1"/>
</dbReference>
<evidence type="ECO:0000256" key="5">
    <source>
        <dbReference type="SAM" id="SignalP"/>
    </source>
</evidence>
<feature type="domain" description="Glucose-methanol-choline oxidoreductase N-terminal" evidence="6">
    <location>
        <begin position="315"/>
        <end position="329"/>
    </location>
</feature>
<dbReference type="Gene3D" id="3.50.50.60">
    <property type="entry name" value="FAD/NAD(P)-binding domain"/>
    <property type="match status" value="1"/>
</dbReference>
<dbReference type="Proteomes" id="UP000256690">
    <property type="component" value="Unassembled WGS sequence"/>
</dbReference>
<keyword evidence="4" id="KW-0285">Flavoprotein</keyword>
<dbReference type="GeneID" id="38114001"/>
<gene>
    <name evidence="7" type="ORF">DSM5745_03631</name>
</gene>
<reference evidence="7 8" key="1">
    <citation type="journal article" date="2018" name="IMA Fungus">
        <title>IMA Genome-F 9: Draft genome sequence of Annulohypoxylon stygium, Aspergillus mulundensis, Berkeleyomyces basicola (syn. Thielaviopsis basicola), Ceratocystis smalleyi, two Cercospora beticola strains, Coleophoma cylindrospora, Fusarium fracticaudum, Phialophora cf. hyalina, and Morchella septimelata.</title>
        <authorList>
            <person name="Wingfield B.D."/>
            <person name="Bills G.F."/>
            <person name="Dong Y."/>
            <person name="Huang W."/>
            <person name="Nel W.J."/>
            <person name="Swalarsk-Parry B.S."/>
            <person name="Vaghefi N."/>
            <person name="Wilken P.M."/>
            <person name="An Z."/>
            <person name="de Beer Z.W."/>
            <person name="De Vos L."/>
            <person name="Chen L."/>
            <person name="Duong T.A."/>
            <person name="Gao Y."/>
            <person name="Hammerbacher A."/>
            <person name="Kikkert J.R."/>
            <person name="Li Y."/>
            <person name="Li H."/>
            <person name="Li K."/>
            <person name="Li Q."/>
            <person name="Liu X."/>
            <person name="Ma X."/>
            <person name="Naidoo K."/>
            <person name="Pethybridge S.J."/>
            <person name="Sun J."/>
            <person name="Steenkamp E.T."/>
            <person name="van der Nest M.A."/>
            <person name="van Wyk S."/>
            <person name="Wingfield M.J."/>
            <person name="Xiong C."/>
            <person name="Yue Q."/>
            <person name="Zhang X."/>
        </authorList>
    </citation>
    <scope>NUCLEOTIDE SEQUENCE [LARGE SCALE GENOMIC DNA]</scope>
    <source>
        <strain evidence="7 8">DSM 5745</strain>
    </source>
</reference>
<dbReference type="STRING" id="1810919.A0A3D8SKY3"/>
<dbReference type="InterPro" id="IPR000172">
    <property type="entry name" value="GMC_OxRdtase_N"/>
</dbReference>
<accession>A0A3D8SKY3</accession>
<feature type="chain" id="PRO_5017763604" description="Glucose-methanol-choline oxidoreductase N-terminal domain-containing protein" evidence="5">
    <location>
        <begin position="20"/>
        <end position="610"/>
    </location>
</feature>
<dbReference type="OrthoDB" id="269227at2759"/>